<comment type="caution">
    <text evidence="1">The sequence shown here is derived from an EMBL/GenBank/DDBJ whole genome shotgun (WGS) entry which is preliminary data.</text>
</comment>
<sequence>MNESSVHGNIGPSTGDMSVLTNIGSYHRLSVVVKAEHTAEAEGRVEIPGEFAGAEGVGQIQLPLVAVRRYFLFSSLCTHPGQSQTYRCDRHDRDTFRFLHAPFETTPALTGSASRGASDSVAT</sequence>
<evidence type="ECO:0000313" key="2">
    <source>
        <dbReference type="Proteomes" id="UP000743370"/>
    </source>
</evidence>
<dbReference type="AlphaFoldDB" id="A0A8T0KVQ1"/>
<protein>
    <submittedName>
        <fullName evidence="1">Uncharacterized protein</fullName>
    </submittedName>
</protein>
<evidence type="ECO:0000313" key="1">
    <source>
        <dbReference type="EMBL" id="KAG2404400.1"/>
    </source>
</evidence>
<accession>A0A8T0KVQ1</accession>
<name>A0A8T0KVQ1_PHAAN</name>
<dbReference type="EMBL" id="JABFOF010000002">
    <property type="protein sequence ID" value="KAG2404400.1"/>
    <property type="molecule type" value="Genomic_DNA"/>
</dbReference>
<organism evidence="1 2">
    <name type="scientific">Phaseolus angularis</name>
    <name type="common">Azuki bean</name>
    <name type="synonym">Vigna angularis</name>
    <dbReference type="NCBI Taxonomy" id="3914"/>
    <lineage>
        <taxon>Eukaryota</taxon>
        <taxon>Viridiplantae</taxon>
        <taxon>Streptophyta</taxon>
        <taxon>Embryophyta</taxon>
        <taxon>Tracheophyta</taxon>
        <taxon>Spermatophyta</taxon>
        <taxon>Magnoliopsida</taxon>
        <taxon>eudicotyledons</taxon>
        <taxon>Gunneridae</taxon>
        <taxon>Pentapetalae</taxon>
        <taxon>rosids</taxon>
        <taxon>fabids</taxon>
        <taxon>Fabales</taxon>
        <taxon>Fabaceae</taxon>
        <taxon>Papilionoideae</taxon>
        <taxon>50 kb inversion clade</taxon>
        <taxon>NPAAA clade</taxon>
        <taxon>indigoferoid/millettioid clade</taxon>
        <taxon>Phaseoleae</taxon>
        <taxon>Vigna</taxon>
    </lineage>
</organism>
<dbReference type="Proteomes" id="UP000743370">
    <property type="component" value="Unassembled WGS sequence"/>
</dbReference>
<proteinExistence type="predicted"/>
<reference evidence="1 2" key="1">
    <citation type="submission" date="2020-05" db="EMBL/GenBank/DDBJ databases">
        <title>Vigna angularis (adzuki bean) Var. LongXiaoDou No. 4 denovo assembly.</title>
        <authorList>
            <person name="Xiang H."/>
        </authorList>
    </citation>
    <scope>NUCLEOTIDE SEQUENCE [LARGE SCALE GENOMIC DNA]</scope>
    <source>
        <tissue evidence="1">Leaf</tissue>
    </source>
</reference>
<gene>
    <name evidence="1" type="ORF">HKW66_Vig0113220</name>
</gene>